<protein>
    <recommendedName>
        <fullName evidence="5">Secreted protein</fullName>
    </recommendedName>
</protein>
<organism evidence="3 4">
    <name type="scientific">Ameca splendens</name>
    <dbReference type="NCBI Taxonomy" id="208324"/>
    <lineage>
        <taxon>Eukaryota</taxon>
        <taxon>Metazoa</taxon>
        <taxon>Chordata</taxon>
        <taxon>Craniata</taxon>
        <taxon>Vertebrata</taxon>
        <taxon>Euteleostomi</taxon>
        <taxon>Actinopterygii</taxon>
        <taxon>Neopterygii</taxon>
        <taxon>Teleostei</taxon>
        <taxon>Neoteleostei</taxon>
        <taxon>Acanthomorphata</taxon>
        <taxon>Ovalentaria</taxon>
        <taxon>Atherinomorphae</taxon>
        <taxon>Cyprinodontiformes</taxon>
        <taxon>Goodeidae</taxon>
        <taxon>Ameca</taxon>
    </lineage>
</organism>
<evidence type="ECO:0000256" key="2">
    <source>
        <dbReference type="SAM" id="Phobius"/>
    </source>
</evidence>
<keyword evidence="2" id="KW-1133">Transmembrane helix</keyword>
<accession>A0ABV0ZPR4</accession>
<feature type="transmembrane region" description="Helical" evidence="2">
    <location>
        <begin position="12"/>
        <end position="37"/>
    </location>
</feature>
<evidence type="ECO:0000256" key="1">
    <source>
        <dbReference type="SAM" id="MobiDB-lite"/>
    </source>
</evidence>
<comment type="caution">
    <text evidence="3">The sequence shown here is derived from an EMBL/GenBank/DDBJ whole genome shotgun (WGS) entry which is preliminary data.</text>
</comment>
<evidence type="ECO:0000313" key="3">
    <source>
        <dbReference type="EMBL" id="MEQ2308001.1"/>
    </source>
</evidence>
<evidence type="ECO:0000313" key="4">
    <source>
        <dbReference type="Proteomes" id="UP001469553"/>
    </source>
</evidence>
<keyword evidence="2" id="KW-0472">Membrane</keyword>
<evidence type="ECO:0008006" key="5">
    <source>
        <dbReference type="Google" id="ProtNLM"/>
    </source>
</evidence>
<name>A0ABV0ZPR4_9TELE</name>
<keyword evidence="4" id="KW-1185">Reference proteome</keyword>
<gene>
    <name evidence="3" type="ORF">AMECASPLE_023794</name>
</gene>
<sequence>MCLCHCLRSFKYIWWIDLEMILALTKVCIFPLLISLFKAGDTLHDFQVCKDLEFRQNDWTQQFFGFTTVNWRSHNCPAGTTVPAEQSETTGLIKPTKAN</sequence>
<dbReference type="Proteomes" id="UP001469553">
    <property type="component" value="Unassembled WGS sequence"/>
</dbReference>
<proteinExistence type="predicted"/>
<dbReference type="EMBL" id="JAHRIP010068052">
    <property type="protein sequence ID" value="MEQ2308001.1"/>
    <property type="molecule type" value="Genomic_DNA"/>
</dbReference>
<keyword evidence="2" id="KW-0812">Transmembrane</keyword>
<feature type="region of interest" description="Disordered" evidence="1">
    <location>
        <begin position="80"/>
        <end position="99"/>
    </location>
</feature>
<reference evidence="3 4" key="1">
    <citation type="submission" date="2021-06" db="EMBL/GenBank/DDBJ databases">
        <authorList>
            <person name="Palmer J.M."/>
        </authorList>
    </citation>
    <scope>NUCLEOTIDE SEQUENCE [LARGE SCALE GENOMIC DNA]</scope>
    <source>
        <strain evidence="3 4">AS_MEX2019</strain>
        <tissue evidence="3">Muscle</tissue>
    </source>
</reference>